<evidence type="ECO:0000256" key="5">
    <source>
        <dbReference type="ARBA" id="ARBA00022989"/>
    </source>
</evidence>
<dbReference type="GO" id="GO:0055085">
    <property type="term" value="P:transmembrane transport"/>
    <property type="evidence" value="ECO:0007669"/>
    <property type="project" value="InterPro"/>
</dbReference>
<keyword evidence="5 7" id="KW-1133">Transmembrane helix</keyword>
<evidence type="ECO:0000256" key="4">
    <source>
        <dbReference type="ARBA" id="ARBA00022692"/>
    </source>
</evidence>
<sequence>MIAEASTDIPVDTEADPRAAAAARAARRRWGIIFLVHLAAVLLWEVLVRAARVPAFILPAPTDVLASLSVSTHAWVSNTLVTAAEIGGGYALAVVLGVGLALLFSWSRALTLLVFPLLVTLNMIPKVALGPIVIVWMSYGIVTNMLITFSLCFFPILLTTVRGLQEVEPDLLDLVHSLKGSRWQVFRYIQLPGALPYIFSGMKVAAILAVAGAVVGEFVASERGLAYLMIQVQTSLDTAAMFMAVILLTLLGLALYLVVLALEHRFVPRDARKG</sequence>
<feature type="domain" description="ABC transmembrane type-1" evidence="8">
    <location>
        <begin position="79"/>
        <end position="259"/>
    </location>
</feature>
<organism evidence="9 10">
    <name type="scientific">Muricoccus roseus</name>
    <dbReference type="NCBI Taxonomy" id="198092"/>
    <lineage>
        <taxon>Bacteria</taxon>
        <taxon>Pseudomonadati</taxon>
        <taxon>Pseudomonadota</taxon>
        <taxon>Alphaproteobacteria</taxon>
        <taxon>Acetobacterales</taxon>
        <taxon>Roseomonadaceae</taxon>
        <taxon>Muricoccus</taxon>
    </lineage>
</organism>
<dbReference type="CDD" id="cd06261">
    <property type="entry name" value="TM_PBP2"/>
    <property type="match status" value="1"/>
</dbReference>
<dbReference type="Proteomes" id="UP000184387">
    <property type="component" value="Unassembled WGS sequence"/>
</dbReference>
<accession>A0A1M6HQV0</accession>
<feature type="transmembrane region" description="Helical" evidence="7">
    <location>
        <begin position="30"/>
        <end position="48"/>
    </location>
</feature>
<evidence type="ECO:0000259" key="8">
    <source>
        <dbReference type="PROSITE" id="PS50928"/>
    </source>
</evidence>
<evidence type="ECO:0000256" key="7">
    <source>
        <dbReference type="RuleBase" id="RU363032"/>
    </source>
</evidence>
<reference evidence="9 10" key="1">
    <citation type="submission" date="2016-11" db="EMBL/GenBank/DDBJ databases">
        <authorList>
            <person name="Jaros S."/>
            <person name="Januszkiewicz K."/>
            <person name="Wedrychowicz H."/>
        </authorList>
    </citation>
    <scope>NUCLEOTIDE SEQUENCE [LARGE SCALE GENOMIC DNA]</scope>
    <source>
        <strain evidence="9 10">DSM 14916</strain>
    </source>
</reference>
<dbReference type="PANTHER" id="PTHR30151:SF20">
    <property type="entry name" value="ABC TRANSPORTER PERMEASE PROTEIN HI_0355-RELATED"/>
    <property type="match status" value="1"/>
</dbReference>
<dbReference type="Gene3D" id="1.10.3720.10">
    <property type="entry name" value="MetI-like"/>
    <property type="match status" value="1"/>
</dbReference>
<comment type="similarity">
    <text evidence="7">Belongs to the binding-protein-dependent transport system permease family.</text>
</comment>
<feature type="transmembrane region" description="Helical" evidence="7">
    <location>
        <begin position="197"/>
        <end position="220"/>
    </location>
</feature>
<dbReference type="STRING" id="198092.SAMN02745194_02095"/>
<keyword evidence="2 7" id="KW-0813">Transport</keyword>
<feature type="transmembrane region" description="Helical" evidence="7">
    <location>
        <begin position="145"/>
        <end position="164"/>
    </location>
</feature>
<feature type="transmembrane region" description="Helical" evidence="7">
    <location>
        <begin position="240"/>
        <end position="262"/>
    </location>
</feature>
<keyword evidence="4 7" id="KW-0812">Transmembrane</keyword>
<dbReference type="EMBL" id="FQZF01000010">
    <property type="protein sequence ID" value="SHJ24568.1"/>
    <property type="molecule type" value="Genomic_DNA"/>
</dbReference>
<name>A0A1M6HQV0_9PROT</name>
<feature type="transmembrane region" description="Helical" evidence="7">
    <location>
        <begin position="88"/>
        <end position="106"/>
    </location>
</feature>
<evidence type="ECO:0000313" key="9">
    <source>
        <dbReference type="EMBL" id="SHJ24568.1"/>
    </source>
</evidence>
<dbReference type="AlphaFoldDB" id="A0A1M6HQV0"/>
<dbReference type="PANTHER" id="PTHR30151">
    <property type="entry name" value="ALKANE SULFONATE ABC TRANSPORTER-RELATED, MEMBRANE SUBUNIT"/>
    <property type="match status" value="1"/>
</dbReference>
<comment type="subcellular location">
    <subcellularLocation>
        <location evidence="1 7">Cell membrane</location>
        <topology evidence="1 7">Multi-pass membrane protein</topology>
    </subcellularLocation>
</comment>
<protein>
    <submittedName>
        <fullName evidence="9">NitT/TauT family transport system permease protein</fullName>
    </submittedName>
</protein>
<dbReference type="PROSITE" id="PS50928">
    <property type="entry name" value="ABC_TM1"/>
    <property type="match status" value="1"/>
</dbReference>
<dbReference type="InterPro" id="IPR000515">
    <property type="entry name" value="MetI-like"/>
</dbReference>
<evidence type="ECO:0000256" key="2">
    <source>
        <dbReference type="ARBA" id="ARBA00022448"/>
    </source>
</evidence>
<evidence type="ECO:0000256" key="3">
    <source>
        <dbReference type="ARBA" id="ARBA00022475"/>
    </source>
</evidence>
<evidence type="ECO:0000313" key="10">
    <source>
        <dbReference type="Proteomes" id="UP000184387"/>
    </source>
</evidence>
<dbReference type="InterPro" id="IPR035906">
    <property type="entry name" value="MetI-like_sf"/>
</dbReference>
<evidence type="ECO:0000256" key="6">
    <source>
        <dbReference type="ARBA" id="ARBA00023136"/>
    </source>
</evidence>
<feature type="transmembrane region" description="Helical" evidence="7">
    <location>
        <begin position="113"/>
        <end position="139"/>
    </location>
</feature>
<keyword evidence="3" id="KW-1003">Cell membrane</keyword>
<dbReference type="RefSeq" id="WP_245818267.1">
    <property type="nucleotide sequence ID" value="NZ_FQZF01000010.1"/>
</dbReference>
<gene>
    <name evidence="9" type="ORF">SAMN02745194_02095</name>
</gene>
<keyword evidence="6 7" id="KW-0472">Membrane</keyword>
<evidence type="ECO:0000256" key="1">
    <source>
        <dbReference type="ARBA" id="ARBA00004651"/>
    </source>
</evidence>
<proteinExistence type="inferred from homology"/>
<keyword evidence="10" id="KW-1185">Reference proteome</keyword>
<dbReference type="Pfam" id="PF00528">
    <property type="entry name" value="BPD_transp_1"/>
    <property type="match status" value="1"/>
</dbReference>
<dbReference type="GO" id="GO:0005886">
    <property type="term" value="C:plasma membrane"/>
    <property type="evidence" value="ECO:0007669"/>
    <property type="project" value="UniProtKB-SubCell"/>
</dbReference>
<dbReference type="SUPFAM" id="SSF161098">
    <property type="entry name" value="MetI-like"/>
    <property type="match status" value="1"/>
</dbReference>